<dbReference type="AlphaFoldDB" id="A0A7L8AF92"/>
<organism evidence="1 2">
    <name type="scientific">Polaribacter haliotis</name>
    <dbReference type="NCBI Taxonomy" id="1888915"/>
    <lineage>
        <taxon>Bacteria</taxon>
        <taxon>Pseudomonadati</taxon>
        <taxon>Bacteroidota</taxon>
        <taxon>Flavobacteriia</taxon>
        <taxon>Flavobacteriales</taxon>
        <taxon>Flavobacteriaceae</taxon>
    </lineage>
</organism>
<dbReference type="OrthoDB" id="1449938at2"/>
<evidence type="ECO:0000313" key="1">
    <source>
        <dbReference type="EMBL" id="QOD60630.1"/>
    </source>
</evidence>
<proteinExistence type="predicted"/>
<dbReference type="KEGG" id="phal:H9I45_15020"/>
<dbReference type="EMBL" id="CP061813">
    <property type="protein sequence ID" value="QOD60630.1"/>
    <property type="molecule type" value="Genomic_DNA"/>
</dbReference>
<reference evidence="1 2" key="1">
    <citation type="journal article" date="2016" name="Int. J. Syst. Evol. Microbiol.">
        <title>Polaribacter haliotis sp. nov., isolated from the gut of abalone Haliotis discus hannai.</title>
        <authorList>
            <person name="Kim Y.O."/>
            <person name="Park I.S."/>
            <person name="Park S."/>
            <person name="Nam B.H."/>
            <person name="Park J.M."/>
            <person name="Kim D.G."/>
            <person name="Yoon J.H."/>
        </authorList>
    </citation>
    <scope>NUCLEOTIDE SEQUENCE [LARGE SCALE GENOMIC DNA]</scope>
    <source>
        <strain evidence="1 2">KCTC 52418</strain>
    </source>
</reference>
<keyword evidence="2" id="KW-1185">Reference proteome</keyword>
<gene>
    <name evidence="1" type="ORF">H9I45_15020</name>
</gene>
<protein>
    <submittedName>
        <fullName evidence="1">Uncharacterized protein</fullName>
    </submittedName>
</protein>
<accession>A0A7L8AF92</accession>
<name>A0A7L8AF92_9FLAO</name>
<dbReference type="Proteomes" id="UP000516764">
    <property type="component" value="Chromosome"/>
</dbReference>
<dbReference type="RefSeq" id="WP_088354320.1">
    <property type="nucleotide sequence ID" value="NZ_CP061813.1"/>
</dbReference>
<evidence type="ECO:0000313" key="2">
    <source>
        <dbReference type="Proteomes" id="UP000516764"/>
    </source>
</evidence>
<sequence>MGIVKEIQLDINKAMSICIRNGVKVYPVPVGRMFAIEVDKGAGVFKRYETLVSSKEVAASQRKTYIAWAKQILKQKEDANNTKT</sequence>